<evidence type="ECO:0000256" key="2">
    <source>
        <dbReference type="ARBA" id="ARBA00022884"/>
    </source>
</evidence>
<dbReference type="EMBL" id="CAKC01000040">
    <property type="protein sequence ID" value="CCI86877.1"/>
    <property type="molecule type" value="Genomic_DNA"/>
</dbReference>
<evidence type="ECO:0000313" key="5">
    <source>
        <dbReference type="EMBL" id="KRN12277.1"/>
    </source>
</evidence>
<dbReference type="PATRIC" id="fig|1423751.3.peg.396"/>
<dbReference type="CDD" id="cd07732">
    <property type="entry name" value="metallo-hydrolase-like_MBL-fold"/>
    <property type="match status" value="1"/>
</dbReference>
<dbReference type="InterPro" id="IPR001279">
    <property type="entry name" value="Metallo-B-lactamas"/>
</dbReference>
<dbReference type="SMART" id="SM00849">
    <property type="entry name" value="Lactamase_B"/>
    <property type="match status" value="1"/>
</dbReference>
<comment type="caution">
    <text evidence="4">The sequence shown here is derived from an EMBL/GenBank/DDBJ whole genome shotgun (WGS) entry which is preliminary data.</text>
</comment>
<dbReference type="Gene3D" id="3.60.15.10">
    <property type="entry name" value="Ribonuclease Z/Hydroxyacylglutathione hydrolase-like"/>
    <property type="match status" value="1"/>
</dbReference>
<dbReference type="Proteomes" id="UP000009326">
    <property type="component" value="Unassembled WGS sequence"/>
</dbReference>
<dbReference type="STRING" id="1423751.FC38_GL000375"/>
<dbReference type="InterPro" id="IPR042173">
    <property type="entry name" value="RNase_J_2"/>
</dbReference>
<feature type="domain" description="Metallo-beta-lactamase" evidence="3">
    <location>
        <begin position="19"/>
        <end position="219"/>
    </location>
</feature>
<sequence>MTLRDKTTVTFYNGLTTIGGPMIEVAYSKSHVLFDLGEVYRPELGLSLEDEDFATLLKYELIGDVPNFYDPKVTGKEIDHNKFEHAAAYISHLHLDHSKALNLLAPEIPLYAGPNTAHLLPTLNEKGDFLLPAAGHDKTYTRPIIAAKYREPIQVGDIELEVWPSDHDAYGATGLIVRTPDKKIAFTGDIRLHGYHPDQVHEYLQAAKNADLFIIEGTGVSWPERKNDQNSESSEEFTGPRNEVELTERIVKLQEDNPARQITFNTYPTNVERLLRIISDSPRKVVLHAKRAHLLKSSLDKDYPYYYLPGEAIFSDLKPELEVSYDALLADDHEYLWQAVGEFDRLQKGGLYIHSNAEPLGDFDPAYRPFVDKFAEIGVEFLALRCSGHADEKELQQIIAEVQPVILVPVHTLHPELEENPFGERILPKRGQTITL</sequence>
<dbReference type="PANTHER" id="PTHR43694:SF1">
    <property type="entry name" value="RIBONUCLEASE J"/>
    <property type="match status" value="1"/>
</dbReference>
<protein>
    <submittedName>
        <fullName evidence="4">Metallo-beta-lactamase superfamily hydrolase</fullName>
    </submittedName>
</protein>
<keyword evidence="1" id="KW-0269">Exonuclease</keyword>
<proteinExistence type="predicted"/>
<evidence type="ECO:0000313" key="4">
    <source>
        <dbReference type="EMBL" id="CCI86877.1"/>
    </source>
</evidence>
<dbReference type="GO" id="GO:0003723">
    <property type="term" value="F:RNA binding"/>
    <property type="evidence" value="ECO:0007669"/>
    <property type="project" value="UniProtKB-KW"/>
</dbReference>
<evidence type="ECO:0000313" key="7">
    <source>
        <dbReference type="Proteomes" id="UP000051521"/>
    </source>
</evidence>
<evidence type="ECO:0000256" key="1">
    <source>
        <dbReference type="ARBA" id="ARBA00022839"/>
    </source>
</evidence>
<evidence type="ECO:0000259" key="3">
    <source>
        <dbReference type="SMART" id="SM00849"/>
    </source>
</evidence>
<dbReference type="Pfam" id="PF12706">
    <property type="entry name" value="Lactamase_B_2"/>
    <property type="match status" value="1"/>
</dbReference>
<keyword evidence="2" id="KW-0694">RNA-binding</keyword>
<dbReference type="Gene3D" id="3.40.50.10710">
    <property type="entry name" value="Metallo-hydrolase/oxidoreductase"/>
    <property type="match status" value="1"/>
</dbReference>
<dbReference type="OrthoDB" id="9803916at2"/>
<dbReference type="Proteomes" id="UP000051521">
    <property type="component" value="Unassembled WGS sequence"/>
</dbReference>
<dbReference type="RefSeq" id="WP_008472945.1">
    <property type="nucleotide sequence ID" value="NZ_AYZO01000013.1"/>
</dbReference>
<keyword evidence="4" id="KW-0378">Hydrolase</keyword>
<dbReference type="EMBL" id="AYZO01000013">
    <property type="protein sequence ID" value="KRN12277.1"/>
    <property type="molecule type" value="Genomic_DNA"/>
</dbReference>
<dbReference type="PANTHER" id="PTHR43694">
    <property type="entry name" value="RIBONUCLEASE J"/>
    <property type="match status" value="1"/>
</dbReference>
<organism evidence="4 6">
    <name type="scientific">Lactobacillus gigeriorum DSM 23908 = CRBIP 24.85</name>
    <dbReference type="NCBI Taxonomy" id="1423751"/>
    <lineage>
        <taxon>Bacteria</taxon>
        <taxon>Bacillati</taxon>
        <taxon>Bacillota</taxon>
        <taxon>Bacilli</taxon>
        <taxon>Lactobacillales</taxon>
        <taxon>Lactobacillaceae</taxon>
        <taxon>Lactobacillus</taxon>
    </lineage>
</organism>
<gene>
    <name evidence="4" type="ORF">BN52_09190</name>
    <name evidence="5" type="ORF">FC38_GL000375</name>
</gene>
<reference evidence="5 7" key="2">
    <citation type="journal article" date="2015" name="Genome Announc.">
        <title>Expanding the biotechnology potential of lactobacilli through comparative genomics of 213 strains and associated genera.</title>
        <authorList>
            <person name="Sun Z."/>
            <person name="Harris H.M."/>
            <person name="McCann A."/>
            <person name="Guo C."/>
            <person name="Argimon S."/>
            <person name="Zhang W."/>
            <person name="Yang X."/>
            <person name="Jeffery I.B."/>
            <person name="Cooney J.C."/>
            <person name="Kagawa T.F."/>
            <person name="Liu W."/>
            <person name="Song Y."/>
            <person name="Salvetti E."/>
            <person name="Wrobel A."/>
            <person name="Rasinkangas P."/>
            <person name="Parkhill J."/>
            <person name="Rea M.C."/>
            <person name="O'Sullivan O."/>
            <person name="Ritari J."/>
            <person name="Douillard F.P."/>
            <person name="Paul Ross R."/>
            <person name="Yang R."/>
            <person name="Briner A.E."/>
            <person name="Felis G.E."/>
            <person name="de Vos W.M."/>
            <person name="Barrangou R."/>
            <person name="Klaenhammer T.R."/>
            <person name="Caufield P.W."/>
            <person name="Cui Y."/>
            <person name="Zhang H."/>
            <person name="O'Toole P.W."/>
        </authorList>
    </citation>
    <scope>NUCLEOTIDE SEQUENCE [LARGE SCALE GENOMIC DNA]</scope>
    <source>
        <strain evidence="5 7">DSM 23908</strain>
    </source>
</reference>
<dbReference type="AlphaFoldDB" id="I7J2G6"/>
<reference evidence="4 6" key="1">
    <citation type="submission" date="2012-06" db="EMBL/GenBank/DDBJ databases">
        <title>Draft genome sequence of Lactobacillus gigeriorum CRBIP 24.85T, isolated from chicken crop.</title>
        <authorList>
            <person name="Cousin S."/>
            <person name="Ma L."/>
            <person name="Creno S."/>
            <person name="Clermont D."/>
            <person name="Loux V."/>
            <person name="Bizet C."/>
            <person name="Bouchier C."/>
        </authorList>
    </citation>
    <scope>NUCLEOTIDE SEQUENCE [LARGE SCALE GENOMIC DNA]</scope>
    <source>
        <strain evidence="6">CRBIP 24.85T</strain>
        <strain evidence="4">Type strain: CRBIP 24.85</strain>
    </source>
</reference>
<name>I7J2G6_9LACO</name>
<keyword evidence="7" id="KW-1185">Reference proteome</keyword>
<keyword evidence="1" id="KW-0540">Nuclease</keyword>
<dbReference type="GO" id="GO:0004527">
    <property type="term" value="F:exonuclease activity"/>
    <property type="evidence" value="ECO:0007669"/>
    <property type="project" value="UniProtKB-KW"/>
</dbReference>
<accession>I7J2G6</accession>
<dbReference type="SUPFAM" id="SSF56281">
    <property type="entry name" value="Metallo-hydrolase/oxidoreductase"/>
    <property type="match status" value="1"/>
</dbReference>
<dbReference type="InterPro" id="IPR036866">
    <property type="entry name" value="RibonucZ/Hydroxyglut_hydro"/>
</dbReference>
<evidence type="ECO:0000313" key="6">
    <source>
        <dbReference type="Proteomes" id="UP000009326"/>
    </source>
</evidence>